<evidence type="ECO:0000313" key="2">
    <source>
        <dbReference type="EMBL" id="MBS4199570.1"/>
    </source>
</evidence>
<dbReference type="GO" id="GO:0046983">
    <property type="term" value="F:protein dimerization activity"/>
    <property type="evidence" value="ECO:0007669"/>
    <property type="project" value="InterPro"/>
</dbReference>
<dbReference type="EMBL" id="JAGYPJ010000001">
    <property type="protein sequence ID" value="MBS4199570.1"/>
    <property type="molecule type" value="Genomic_DNA"/>
</dbReference>
<dbReference type="SUPFAM" id="SSF47406">
    <property type="entry name" value="SinR repressor dimerisation domain-like"/>
    <property type="match status" value="1"/>
</dbReference>
<reference evidence="2 3" key="1">
    <citation type="submission" date="2021-05" db="EMBL/GenBank/DDBJ databases">
        <title>Novel Bacillus species.</title>
        <authorList>
            <person name="Liu G."/>
        </authorList>
    </citation>
    <scope>NUCLEOTIDE SEQUENCE [LARGE SCALE GENOMIC DNA]</scope>
    <source>
        <strain evidence="2 3">FJAT-49732</strain>
    </source>
</reference>
<name>A0A942TL11_9BACI</name>
<dbReference type="Proteomes" id="UP000682713">
    <property type="component" value="Unassembled WGS sequence"/>
</dbReference>
<keyword evidence="3" id="KW-1185">Reference proteome</keyword>
<comment type="caution">
    <text evidence="2">The sequence shown here is derived from an EMBL/GenBank/DDBJ whole genome shotgun (WGS) entry which is preliminary data.</text>
</comment>
<evidence type="ECO:0000259" key="1">
    <source>
        <dbReference type="PROSITE" id="PS51500"/>
    </source>
</evidence>
<dbReference type="Pfam" id="PF08671">
    <property type="entry name" value="SinI"/>
    <property type="match status" value="1"/>
</dbReference>
<dbReference type="GO" id="GO:0006355">
    <property type="term" value="P:regulation of DNA-templated transcription"/>
    <property type="evidence" value="ECO:0007669"/>
    <property type="project" value="InterPro"/>
</dbReference>
<evidence type="ECO:0000313" key="3">
    <source>
        <dbReference type="Proteomes" id="UP000682713"/>
    </source>
</evidence>
<dbReference type="PROSITE" id="PS51500">
    <property type="entry name" value="SIN"/>
    <property type="match status" value="1"/>
</dbReference>
<dbReference type="InterPro" id="IPR036281">
    <property type="entry name" value="SinR/SinI_dimer_dom_sf"/>
</dbReference>
<dbReference type="AlphaFoldDB" id="A0A942TL11"/>
<accession>A0A942TL11</accession>
<organism evidence="2 3">
    <name type="scientific">Lederbergia citrisecunda</name>
    <dbReference type="NCBI Taxonomy" id="2833583"/>
    <lineage>
        <taxon>Bacteria</taxon>
        <taxon>Bacillati</taxon>
        <taxon>Bacillota</taxon>
        <taxon>Bacilli</taxon>
        <taxon>Bacillales</taxon>
        <taxon>Bacillaceae</taxon>
        <taxon>Lederbergia</taxon>
    </lineage>
</organism>
<feature type="domain" description="Sin" evidence="1">
    <location>
        <begin position="2"/>
        <end position="40"/>
    </location>
</feature>
<proteinExistence type="predicted"/>
<dbReference type="InterPro" id="IPR010981">
    <property type="entry name" value="SinR/SinI_dimer_dom"/>
</dbReference>
<sequence>MQKAIVKPERLDEEWVELILAALNAGISTETIRDFLNIHKRIKH</sequence>
<dbReference type="RefSeq" id="WP_213110243.1">
    <property type="nucleotide sequence ID" value="NZ_JAGYPJ010000001.1"/>
</dbReference>
<protein>
    <submittedName>
        <fullName evidence="2">Anti-repressor SinI family protein</fullName>
    </submittedName>
</protein>
<gene>
    <name evidence="2" type="ORF">KHA93_07875</name>
</gene>